<dbReference type="PANTHER" id="PTHR43811">
    <property type="entry name" value="FKBP-TYPE PEPTIDYL-PROLYL CIS-TRANS ISOMERASE FKPA"/>
    <property type="match status" value="1"/>
</dbReference>
<dbReference type="EMBL" id="QFLI01000006">
    <property type="protein sequence ID" value="PXX99023.1"/>
    <property type="molecule type" value="Genomic_DNA"/>
</dbReference>
<evidence type="ECO:0000256" key="5">
    <source>
        <dbReference type="PROSITE-ProRule" id="PRU00277"/>
    </source>
</evidence>
<organism evidence="9 10">
    <name type="scientific">Marinifilum breve</name>
    <dbReference type="NCBI Taxonomy" id="2184082"/>
    <lineage>
        <taxon>Bacteria</taxon>
        <taxon>Pseudomonadati</taxon>
        <taxon>Bacteroidota</taxon>
        <taxon>Bacteroidia</taxon>
        <taxon>Marinilabiliales</taxon>
        <taxon>Marinifilaceae</taxon>
    </lineage>
</organism>
<keyword evidence="10" id="KW-1185">Reference proteome</keyword>
<dbReference type="AlphaFoldDB" id="A0A2V3ZUP9"/>
<keyword evidence="4 5" id="KW-0413">Isomerase</keyword>
<feature type="domain" description="PPIase FKBP-type" evidence="8">
    <location>
        <begin position="69"/>
        <end position="152"/>
    </location>
</feature>
<dbReference type="PROSITE" id="PS51257">
    <property type="entry name" value="PROKAR_LIPOPROTEIN"/>
    <property type="match status" value="1"/>
</dbReference>
<evidence type="ECO:0000256" key="4">
    <source>
        <dbReference type="ARBA" id="ARBA00023235"/>
    </source>
</evidence>
<evidence type="ECO:0000256" key="3">
    <source>
        <dbReference type="ARBA" id="ARBA00023110"/>
    </source>
</evidence>
<comment type="similarity">
    <text evidence="2 6">Belongs to the FKBP-type PPIase family.</text>
</comment>
<dbReference type="PANTHER" id="PTHR43811:SF19">
    <property type="entry name" value="39 KDA FK506-BINDING NUCLEAR PROTEIN"/>
    <property type="match status" value="1"/>
</dbReference>
<feature type="domain" description="PPIase FKBP-type" evidence="8">
    <location>
        <begin position="196"/>
        <end position="279"/>
    </location>
</feature>
<keyword evidence="7" id="KW-0732">Signal</keyword>
<dbReference type="RefSeq" id="WP_110361418.1">
    <property type="nucleotide sequence ID" value="NZ_QFLI01000006.1"/>
</dbReference>
<dbReference type="Gene3D" id="3.10.50.40">
    <property type="match status" value="2"/>
</dbReference>
<dbReference type="OrthoDB" id="9814548at2"/>
<dbReference type="EC" id="5.2.1.8" evidence="6"/>
<sequence length="280" mass="29922">MKYNLLALVLAFVASSCSSSSDGNKDYREENEAEIAAYVAENNLLATKSTSGLYYVIEDEGEGKNISLISDVTLTYKGYTTNGEVFDTTRDDLVSFNLQGVIAGFAEGLSYLNEGGKATLIIPAHLGYGSKDHGNILAGSVLIFEVEVYSPSMIAEKNDADIQAYIEKEGLDATKTASGLYYTMDEAGTGAQPTSESKVKIAYEGSFLNGKKFDESGTLGVELELSKVIDGWKEGIPLFKEGGSGKLIIPAHLAYGSYNYSAIPGGSVLVFDIDLLSVIE</sequence>
<evidence type="ECO:0000256" key="2">
    <source>
        <dbReference type="ARBA" id="ARBA00006577"/>
    </source>
</evidence>
<dbReference type="InterPro" id="IPR046357">
    <property type="entry name" value="PPIase_dom_sf"/>
</dbReference>
<accession>A0A2V3ZUP9</accession>
<protein>
    <recommendedName>
        <fullName evidence="6">Peptidyl-prolyl cis-trans isomerase</fullName>
        <ecNumber evidence="6">5.2.1.8</ecNumber>
    </recommendedName>
</protein>
<gene>
    <name evidence="9" type="ORF">DF185_14160</name>
</gene>
<keyword evidence="3 5" id="KW-0697">Rotamase</keyword>
<dbReference type="Pfam" id="PF00254">
    <property type="entry name" value="FKBP_C"/>
    <property type="match status" value="2"/>
</dbReference>
<dbReference type="Proteomes" id="UP000248079">
    <property type="component" value="Unassembled WGS sequence"/>
</dbReference>
<reference evidence="9 10" key="1">
    <citation type="submission" date="2018-05" db="EMBL/GenBank/DDBJ databases">
        <title>Marinifilum breve JC075T sp. nov., a marine bacterium isolated from Yongle Blue Hole in the South China Sea.</title>
        <authorList>
            <person name="Fu T."/>
        </authorList>
    </citation>
    <scope>NUCLEOTIDE SEQUENCE [LARGE SCALE GENOMIC DNA]</scope>
    <source>
        <strain evidence="9 10">JC075</strain>
    </source>
</reference>
<name>A0A2V3ZUP9_9BACT</name>
<evidence type="ECO:0000313" key="10">
    <source>
        <dbReference type="Proteomes" id="UP000248079"/>
    </source>
</evidence>
<feature type="signal peptide" evidence="7">
    <location>
        <begin position="1"/>
        <end position="20"/>
    </location>
</feature>
<proteinExistence type="inferred from homology"/>
<dbReference type="PROSITE" id="PS50059">
    <property type="entry name" value="FKBP_PPIASE"/>
    <property type="match status" value="2"/>
</dbReference>
<dbReference type="InterPro" id="IPR001179">
    <property type="entry name" value="PPIase_FKBP_dom"/>
</dbReference>
<feature type="chain" id="PRO_5015944419" description="Peptidyl-prolyl cis-trans isomerase" evidence="7">
    <location>
        <begin position="21"/>
        <end position="280"/>
    </location>
</feature>
<evidence type="ECO:0000256" key="7">
    <source>
        <dbReference type="SAM" id="SignalP"/>
    </source>
</evidence>
<evidence type="ECO:0000259" key="8">
    <source>
        <dbReference type="PROSITE" id="PS50059"/>
    </source>
</evidence>
<comment type="caution">
    <text evidence="9">The sequence shown here is derived from an EMBL/GenBank/DDBJ whole genome shotgun (WGS) entry which is preliminary data.</text>
</comment>
<evidence type="ECO:0000256" key="6">
    <source>
        <dbReference type="RuleBase" id="RU003915"/>
    </source>
</evidence>
<evidence type="ECO:0000256" key="1">
    <source>
        <dbReference type="ARBA" id="ARBA00000971"/>
    </source>
</evidence>
<evidence type="ECO:0000313" key="9">
    <source>
        <dbReference type="EMBL" id="PXX99023.1"/>
    </source>
</evidence>
<comment type="catalytic activity">
    <reaction evidence="1 5 6">
        <text>[protein]-peptidylproline (omega=180) = [protein]-peptidylproline (omega=0)</text>
        <dbReference type="Rhea" id="RHEA:16237"/>
        <dbReference type="Rhea" id="RHEA-COMP:10747"/>
        <dbReference type="Rhea" id="RHEA-COMP:10748"/>
        <dbReference type="ChEBI" id="CHEBI:83833"/>
        <dbReference type="ChEBI" id="CHEBI:83834"/>
        <dbReference type="EC" id="5.2.1.8"/>
    </reaction>
</comment>
<dbReference type="SUPFAM" id="SSF54534">
    <property type="entry name" value="FKBP-like"/>
    <property type="match status" value="2"/>
</dbReference>
<dbReference type="GO" id="GO:0003755">
    <property type="term" value="F:peptidyl-prolyl cis-trans isomerase activity"/>
    <property type="evidence" value="ECO:0007669"/>
    <property type="project" value="UniProtKB-UniRule"/>
</dbReference>